<gene>
    <name evidence="4" type="ORF">BC349_11930</name>
</gene>
<comment type="caution">
    <text evidence="4">The sequence shown here is derived from an EMBL/GenBank/DDBJ whole genome shotgun (WGS) entry which is preliminary data.</text>
</comment>
<dbReference type="InterPro" id="IPR006047">
    <property type="entry name" value="GH13_cat_dom"/>
</dbReference>
<name>A0ABR7M9S3_9BACT</name>
<dbReference type="InterPro" id="IPR014756">
    <property type="entry name" value="Ig_E-set"/>
</dbReference>
<evidence type="ECO:0000256" key="2">
    <source>
        <dbReference type="SAM" id="SignalP"/>
    </source>
</evidence>
<dbReference type="PANTHER" id="PTHR43002">
    <property type="entry name" value="GLYCOGEN DEBRANCHING ENZYME"/>
    <property type="match status" value="1"/>
</dbReference>
<feature type="domain" description="Glycosyl hydrolase family 13 catalytic" evidence="3">
    <location>
        <begin position="402"/>
        <end position="764"/>
    </location>
</feature>
<organism evidence="4 5">
    <name type="scientific">Flavihumibacter stibioxidans</name>
    <dbReference type="NCBI Taxonomy" id="1834163"/>
    <lineage>
        <taxon>Bacteria</taxon>
        <taxon>Pseudomonadati</taxon>
        <taxon>Bacteroidota</taxon>
        <taxon>Chitinophagia</taxon>
        <taxon>Chitinophagales</taxon>
        <taxon>Chitinophagaceae</taxon>
        <taxon>Flavihumibacter</taxon>
    </lineage>
</organism>
<protein>
    <recommendedName>
        <fullName evidence="3">Glycosyl hydrolase family 13 catalytic domain-containing protein</fullName>
    </recommendedName>
</protein>
<reference evidence="4 5" key="1">
    <citation type="submission" date="2016-07" db="EMBL/GenBank/DDBJ databases">
        <title>Genome analysis of Flavihumibacter stibioxidans YS-17.</title>
        <authorList>
            <person name="Shi K."/>
            <person name="Han Y."/>
            <person name="Wang G."/>
        </authorList>
    </citation>
    <scope>NUCLEOTIDE SEQUENCE [LARGE SCALE GENOMIC DNA]</scope>
    <source>
        <strain evidence="4 5">YS-17</strain>
    </source>
</reference>
<comment type="similarity">
    <text evidence="1">Belongs to the glycosyl hydrolase 13 family.</text>
</comment>
<dbReference type="SMART" id="SM00642">
    <property type="entry name" value="Aamy"/>
    <property type="match status" value="1"/>
</dbReference>
<accession>A0ABR7M9S3</accession>
<dbReference type="InterPro" id="IPR017853">
    <property type="entry name" value="GH"/>
</dbReference>
<feature type="chain" id="PRO_5046657403" description="Glycosyl hydrolase family 13 catalytic domain-containing protein" evidence="2">
    <location>
        <begin position="20"/>
        <end position="966"/>
    </location>
</feature>
<dbReference type="EMBL" id="MBUA01000023">
    <property type="protein sequence ID" value="MBC6491761.1"/>
    <property type="molecule type" value="Genomic_DNA"/>
</dbReference>
<proteinExistence type="inferred from homology"/>
<dbReference type="Gene3D" id="2.60.40.10">
    <property type="entry name" value="Immunoglobulins"/>
    <property type="match status" value="1"/>
</dbReference>
<dbReference type="NCBIfam" id="TIGR04183">
    <property type="entry name" value="Por_Secre_tail"/>
    <property type="match status" value="1"/>
</dbReference>
<dbReference type="InterPro" id="IPR013783">
    <property type="entry name" value="Ig-like_fold"/>
</dbReference>
<dbReference type="SUPFAM" id="SSF81296">
    <property type="entry name" value="E set domains"/>
    <property type="match status" value="1"/>
</dbReference>
<dbReference type="SUPFAM" id="SSF51011">
    <property type="entry name" value="Glycosyl hydrolase domain"/>
    <property type="match status" value="1"/>
</dbReference>
<dbReference type="Pfam" id="PF00128">
    <property type="entry name" value="Alpha-amylase"/>
    <property type="match status" value="2"/>
</dbReference>
<feature type="signal peptide" evidence="2">
    <location>
        <begin position="1"/>
        <end position="19"/>
    </location>
</feature>
<dbReference type="Proteomes" id="UP000765802">
    <property type="component" value="Unassembled WGS sequence"/>
</dbReference>
<dbReference type="CDD" id="cd11350">
    <property type="entry name" value="AmyAc_4"/>
    <property type="match status" value="1"/>
</dbReference>
<dbReference type="InterPro" id="IPR004193">
    <property type="entry name" value="Glyco_hydro_13_N"/>
</dbReference>
<keyword evidence="2" id="KW-0732">Signal</keyword>
<dbReference type="Pfam" id="PF02922">
    <property type="entry name" value="CBM_48"/>
    <property type="match status" value="1"/>
</dbReference>
<sequence>MKKNFFLLLLILVCLNVSAQLITVSPAFPKEGDQVTILFDAAKGNKGLQNYTGDVYIHTGVITDKSTGPGDWKYVPMTWNSNTPAYKLTALGNNKFEYRITNLRTFYNVPAGETIKKIAMVFRSYNPSGNALEGKASDLGVDQGNIYWEIYPANANAIRFTSPEFEPRYTPFLLPLTAGVGSNISLEAVSAKNASLTLKLNGTTVQTAANAGSIAGTATITATGENVFVASSNDGATTVGDSFKVYIAPPVTVSPLPAGVKEGINYENDGTAATLVLYAPGKARVNLIGDFNNWTETTAYQMNKTADGKYFWLRITGLTAGTEYAYQYLVDGSLRIGDPYCEKVLDPWNDQYIDASTYPNLKAYPTGKTSGVVSVLQTKQEAYNWQVTNFQRPDQKKLVIYEVLLRDFLEKHDWKTLKDSIGYFKSLGVNALHLMPFNEFEGNLSWGYNPSYYFAADKFYGPKNTLKAFIDECHKNGIAVIMDMVLNHSFGLSPMVQLYFDGAGGKPAANNPWFNPVARHAFNVGYDMNHESADTKRFFSNVCAFWLQEYKLDGFRFDLSKGFTQKKTCDDNGGNCDVNAWSAYDASRVAIWKAYYDSLQLKSPGSYVILEHLGVNNEEIELADYGMMLWGNMNYNFTEAAKGQVSNSNFSGALHTVRNWNKPHLISYMESHDEERSMVKCKNEGASNGGYNIRDEATALQRNEMAAAFLLAMPGPKLIWQFGELGYDYSINYCGNGTINNSCRTDQKPIKWDYYTNASRVKLRNVYKAMLELRKNEYYDDLFAGATVDHDLTGAMKWFRLTSDSSKLVVVGNFGTSLSTMQVSFPSAGIWFDLISGEPIGATGGAQTITLPAGGYRVYLNRNLNGTPPTPVRDIEVSDVYRLRVNPNPVNSGSVIRYELPEAGAVHFTLMDINGRIIDEMPQGNRGRGAHQARLRPGVAESLQKGIFLLQLQVNGKRKIIKLMVQ</sequence>
<dbReference type="InterPro" id="IPR026444">
    <property type="entry name" value="Secre_tail"/>
</dbReference>
<keyword evidence="5" id="KW-1185">Reference proteome</keyword>
<evidence type="ECO:0000313" key="4">
    <source>
        <dbReference type="EMBL" id="MBC6491761.1"/>
    </source>
</evidence>
<evidence type="ECO:0000259" key="3">
    <source>
        <dbReference type="SMART" id="SM00642"/>
    </source>
</evidence>
<evidence type="ECO:0000313" key="5">
    <source>
        <dbReference type="Proteomes" id="UP000765802"/>
    </source>
</evidence>
<dbReference type="Gene3D" id="3.20.20.80">
    <property type="entry name" value="Glycosidases"/>
    <property type="match status" value="1"/>
</dbReference>
<dbReference type="SUPFAM" id="SSF51445">
    <property type="entry name" value="(Trans)glycosidases"/>
    <property type="match status" value="1"/>
</dbReference>
<evidence type="ECO:0000256" key="1">
    <source>
        <dbReference type="ARBA" id="ARBA00008061"/>
    </source>
</evidence>